<proteinExistence type="predicted"/>
<dbReference type="OrthoDB" id="7993506at2"/>
<evidence type="ECO:0000313" key="2">
    <source>
        <dbReference type="Proteomes" id="UP000236286"/>
    </source>
</evidence>
<comment type="caution">
    <text evidence="1">The sequence shown here is derived from an EMBL/GenBank/DDBJ whole genome shotgun (WGS) entry which is preliminary data.</text>
</comment>
<reference evidence="1 2" key="1">
    <citation type="submission" date="2017-10" db="EMBL/GenBank/DDBJ databases">
        <title>Genome announcement of Methylocella silvestris TVC from permafrost.</title>
        <authorList>
            <person name="Wang J."/>
            <person name="Geng K."/>
            <person name="Ul-Haque F."/>
            <person name="Crombie A.T."/>
            <person name="Street L.E."/>
            <person name="Wookey P.A."/>
            <person name="Murrell J.C."/>
            <person name="Pratscher J."/>
        </authorList>
    </citation>
    <scope>NUCLEOTIDE SEQUENCE [LARGE SCALE GENOMIC DNA]</scope>
    <source>
        <strain evidence="1 2">TVC</strain>
    </source>
</reference>
<accession>A0A2J7TJQ9</accession>
<dbReference type="RefSeq" id="WP_102842593.1">
    <property type="nucleotide sequence ID" value="NZ_PDZR01000003.1"/>
</dbReference>
<dbReference type="AlphaFoldDB" id="A0A2J7TJQ9"/>
<dbReference type="Pfam" id="PF06199">
    <property type="entry name" value="Phage_tail_2"/>
    <property type="match status" value="1"/>
</dbReference>
<evidence type="ECO:0000313" key="1">
    <source>
        <dbReference type="EMBL" id="PNG27004.1"/>
    </source>
</evidence>
<evidence type="ECO:0008006" key="3">
    <source>
        <dbReference type="Google" id="ProtNLM"/>
    </source>
</evidence>
<dbReference type="EMBL" id="PDZR01000003">
    <property type="protein sequence ID" value="PNG27004.1"/>
    <property type="molecule type" value="Genomic_DNA"/>
</dbReference>
<protein>
    <recommendedName>
        <fullName evidence="3">Phage tail protein</fullName>
    </recommendedName>
</protein>
<dbReference type="InterPro" id="IPR011855">
    <property type="entry name" value="Phgtail_TP901_1"/>
</dbReference>
<gene>
    <name evidence="1" type="ORF">CR492_04690</name>
</gene>
<sequence>MAVPSLIPGYKYTLARGDGASPENFIFLCTVTTRGLDMTNNFDDAELQDCDSISALPVRVSTPKSKNWSISFSGKADASRFQSLYQDQVQIQKNNYQLGINLSGAQGGGNWQGQAYPETLKVESNENGLVTFSGTLRGQGDYPTWTANP</sequence>
<name>A0A2J7TJQ9_METSI</name>
<organism evidence="1 2">
    <name type="scientific">Methylocella silvestris</name>
    <dbReference type="NCBI Taxonomy" id="199596"/>
    <lineage>
        <taxon>Bacteria</taxon>
        <taxon>Pseudomonadati</taxon>
        <taxon>Pseudomonadota</taxon>
        <taxon>Alphaproteobacteria</taxon>
        <taxon>Hyphomicrobiales</taxon>
        <taxon>Beijerinckiaceae</taxon>
        <taxon>Methylocella</taxon>
    </lineage>
</organism>
<dbReference type="Proteomes" id="UP000236286">
    <property type="component" value="Unassembled WGS sequence"/>
</dbReference>